<sequence>MTIHFTVPGPPFGKQRPQHTKYGHDYTPKETRAYEEFAQKCFFAAAGSSFIPLQGALRIKIFAGYPIPKSISKKRRAAMLAGTELPTKKPDWDNIGKIICDALNGVAYKDDAQISDSTMRKRYIDGPGLVEVWISNL</sequence>
<dbReference type="InterPro" id="IPR036614">
    <property type="entry name" value="RusA-like_sf"/>
</dbReference>
<reference evidence="2 3" key="1">
    <citation type="submission" date="2020-08" db="EMBL/GenBank/DDBJ databases">
        <authorList>
            <person name="Ren C."/>
            <person name="Gu Y."/>
            <person name="Xu Y."/>
        </authorList>
    </citation>
    <scope>NUCLEOTIDE SEQUENCE [LARGE SCALE GENOMIC DNA]</scope>
    <source>
        <strain evidence="2 3">LBM18003</strain>
    </source>
</reference>
<keyword evidence="3" id="KW-1185">Reference proteome</keyword>
<dbReference type="GO" id="GO:0006310">
    <property type="term" value="P:DNA recombination"/>
    <property type="evidence" value="ECO:0007669"/>
    <property type="project" value="InterPro"/>
</dbReference>
<dbReference type="Proteomes" id="UP000516046">
    <property type="component" value="Chromosome"/>
</dbReference>
<organism evidence="2 3">
    <name type="scientific">Caproicibacterium amylolyticum</name>
    <dbReference type="NCBI Taxonomy" id="2766537"/>
    <lineage>
        <taxon>Bacteria</taxon>
        <taxon>Bacillati</taxon>
        <taxon>Bacillota</taxon>
        <taxon>Clostridia</taxon>
        <taxon>Eubacteriales</taxon>
        <taxon>Oscillospiraceae</taxon>
        <taxon>Caproicibacterium</taxon>
    </lineage>
</organism>
<dbReference type="Pfam" id="PF05866">
    <property type="entry name" value="RusA"/>
    <property type="match status" value="1"/>
</dbReference>
<protein>
    <submittedName>
        <fullName evidence="2">RusA family crossover junction endodeoxyribonuclease</fullName>
    </submittedName>
</protein>
<dbReference type="GO" id="GO:0000287">
    <property type="term" value="F:magnesium ion binding"/>
    <property type="evidence" value="ECO:0007669"/>
    <property type="project" value="InterPro"/>
</dbReference>
<dbReference type="SUPFAM" id="SSF103084">
    <property type="entry name" value="Holliday junction resolvase RusA"/>
    <property type="match status" value="1"/>
</dbReference>
<gene>
    <name evidence="2" type="ORF">H6X83_10360</name>
</gene>
<evidence type="ECO:0000313" key="2">
    <source>
        <dbReference type="EMBL" id="QNO17342.1"/>
    </source>
</evidence>
<feature type="region of interest" description="Disordered" evidence="1">
    <location>
        <begin position="1"/>
        <end position="21"/>
    </location>
</feature>
<proteinExistence type="predicted"/>
<dbReference type="RefSeq" id="WP_212506411.1">
    <property type="nucleotide sequence ID" value="NZ_CP060696.1"/>
</dbReference>
<dbReference type="AlphaFoldDB" id="A0A7G9WF80"/>
<name>A0A7G9WF80_9FIRM</name>
<evidence type="ECO:0000313" key="3">
    <source>
        <dbReference type="Proteomes" id="UP000516046"/>
    </source>
</evidence>
<dbReference type="InterPro" id="IPR008822">
    <property type="entry name" value="Endonuclease_RusA-like"/>
</dbReference>
<dbReference type="Gene3D" id="3.30.1330.70">
    <property type="entry name" value="Holliday junction resolvase RusA"/>
    <property type="match status" value="1"/>
</dbReference>
<dbReference type="EMBL" id="CP060696">
    <property type="protein sequence ID" value="QNO17342.1"/>
    <property type="molecule type" value="Genomic_DNA"/>
</dbReference>
<evidence type="ECO:0000256" key="1">
    <source>
        <dbReference type="SAM" id="MobiDB-lite"/>
    </source>
</evidence>
<dbReference type="KEGG" id="caml:H6X83_10360"/>
<accession>A0A7G9WF80</accession>
<dbReference type="GO" id="GO:0006281">
    <property type="term" value="P:DNA repair"/>
    <property type="evidence" value="ECO:0007669"/>
    <property type="project" value="InterPro"/>
</dbReference>